<comment type="caution">
    <text evidence="4">The sequence shown here is derived from an EMBL/GenBank/DDBJ whole genome shotgun (WGS) entry which is preliminary data.</text>
</comment>
<dbReference type="InterPro" id="IPR042070">
    <property type="entry name" value="PucR_C-HTH_sf"/>
</dbReference>
<dbReference type="InterPro" id="IPR041522">
    <property type="entry name" value="CdaR_GGDEF"/>
</dbReference>
<evidence type="ECO:0000313" key="5">
    <source>
        <dbReference type="Proteomes" id="UP000295146"/>
    </source>
</evidence>
<name>A0A4V3GFH5_9ACTN</name>
<gene>
    <name evidence="4" type="ORF">EV653_6851</name>
</gene>
<accession>A0A4V3GFH5</accession>
<reference evidence="4 5" key="1">
    <citation type="submission" date="2019-03" db="EMBL/GenBank/DDBJ databases">
        <title>Genomic Encyclopedia of Type Strains, Phase III (KMG-III): the genomes of soil and plant-associated and newly described type strains.</title>
        <authorList>
            <person name="Whitman W."/>
        </authorList>
    </citation>
    <scope>NUCLEOTIDE SEQUENCE [LARGE SCALE GENOMIC DNA]</scope>
    <source>
        <strain evidence="4 5">VKM Ac-2573</strain>
    </source>
</reference>
<dbReference type="InterPro" id="IPR025736">
    <property type="entry name" value="PucR_C-HTH_dom"/>
</dbReference>
<dbReference type="EMBL" id="SODP01000003">
    <property type="protein sequence ID" value="TDW66819.1"/>
    <property type="molecule type" value="Genomic_DNA"/>
</dbReference>
<dbReference type="RefSeq" id="WP_134109046.1">
    <property type="nucleotide sequence ID" value="NZ_SODP01000003.1"/>
</dbReference>
<dbReference type="AlphaFoldDB" id="A0A4V3GFH5"/>
<dbReference type="Proteomes" id="UP000295146">
    <property type="component" value="Unassembled WGS sequence"/>
</dbReference>
<dbReference type="Gene3D" id="1.10.10.2840">
    <property type="entry name" value="PucR C-terminal helix-turn-helix domain"/>
    <property type="match status" value="1"/>
</dbReference>
<proteinExistence type="inferred from homology"/>
<dbReference type="PANTHER" id="PTHR33744">
    <property type="entry name" value="CARBOHYDRATE DIACID REGULATOR"/>
    <property type="match status" value="1"/>
</dbReference>
<evidence type="ECO:0000259" key="2">
    <source>
        <dbReference type="Pfam" id="PF13556"/>
    </source>
</evidence>
<dbReference type="Pfam" id="PF17853">
    <property type="entry name" value="GGDEF_2"/>
    <property type="match status" value="1"/>
</dbReference>
<evidence type="ECO:0000313" key="4">
    <source>
        <dbReference type="EMBL" id="TDW66819.1"/>
    </source>
</evidence>
<evidence type="ECO:0000256" key="1">
    <source>
        <dbReference type="ARBA" id="ARBA00006754"/>
    </source>
</evidence>
<dbReference type="Pfam" id="PF13556">
    <property type="entry name" value="HTH_30"/>
    <property type="match status" value="1"/>
</dbReference>
<dbReference type="OrthoDB" id="3190266at2"/>
<keyword evidence="5" id="KW-1185">Reference proteome</keyword>
<feature type="domain" description="PucR C-terminal helix-turn-helix" evidence="2">
    <location>
        <begin position="454"/>
        <end position="511"/>
    </location>
</feature>
<feature type="domain" description="CdaR GGDEF-like" evidence="3">
    <location>
        <begin position="282"/>
        <end position="403"/>
    </location>
</feature>
<dbReference type="PANTHER" id="PTHR33744:SF1">
    <property type="entry name" value="DNA-BINDING TRANSCRIPTIONAL ACTIVATOR ADER"/>
    <property type="match status" value="1"/>
</dbReference>
<protein>
    <submittedName>
        <fullName evidence="4">PucR-like helix-turn-helix protein</fullName>
    </submittedName>
</protein>
<comment type="similarity">
    <text evidence="1">Belongs to the CdaR family.</text>
</comment>
<dbReference type="InterPro" id="IPR051448">
    <property type="entry name" value="CdaR-like_regulators"/>
</dbReference>
<organism evidence="4 5">
    <name type="scientific">Kribbella pratensis</name>
    <dbReference type="NCBI Taxonomy" id="2512112"/>
    <lineage>
        <taxon>Bacteria</taxon>
        <taxon>Bacillati</taxon>
        <taxon>Actinomycetota</taxon>
        <taxon>Actinomycetes</taxon>
        <taxon>Propionibacteriales</taxon>
        <taxon>Kribbellaceae</taxon>
        <taxon>Kribbella</taxon>
    </lineage>
</organism>
<sequence length="516" mass="53963">MTTGRPGLSPSLAAMLTSPGWSDVVVLGGGGDPGTRLTGSVVALEVSVHPEPLDGQVLVVLLAGDHTDWRIDALISRASAAGAGAVLLAGVEPLGRGAQLLAERLQLPVLGSPDPLAAHEHLRRVTAEPEIVRSDLVLRAVSALRRANGDLTSVLRTTSHVLERPVTLAGVDGGTLAGEPLEPAERTALVAALPRVPVGWAAPYRVDLASGAVLIAVAVLGVGPVCWLVARLPAVVPAEVAAVPEVLGVVAPAVGERLALRRLELERDARQRTSLLGELLQGEPSEATRRRAVDLGWQLDGWHTGIRIGADGHLDVAGRRTDVVEAFDAEGLQAVVVEQGDGWSAWITAVSEPTATEVQEQAATIRRVQRRLVQTVDAYVGVGRVQAGPSGIATTLAEAGDAAGLARGRAETGRFLHVDRLGLAQLLLAWTRTDTFQPAAQALLAPIRDQPGDLVTTLAVYLDTESSVAETAAVLGIHRNTAAARIQKIQHLLGVDLTNPDERLALHLASRTTPAE</sequence>
<evidence type="ECO:0000259" key="3">
    <source>
        <dbReference type="Pfam" id="PF17853"/>
    </source>
</evidence>